<evidence type="ECO:0000256" key="1">
    <source>
        <dbReference type="ARBA" id="ARBA00022452"/>
    </source>
</evidence>
<dbReference type="GO" id="GO:0008320">
    <property type="term" value="F:protein transmembrane transporter activity"/>
    <property type="evidence" value="ECO:0007669"/>
    <property type="project" value="TreeGrafter"/>
</dbReference>
<dbReference type="Pfam" id="PF03865">
    <property type="entry name" value="ShlB"/>
    <property type="match status" value="1"/>
</dbReference>
<dbReference type="InterPro" id="IPR051544">
    <property type="entry name" value="TPS_OM_transporter"/>
</dbReference>
<dbReference type="InterPro" id="IPR027282">
    <property type="entry name" value="TPS"/>
</dbReference>
<dbReference type="PANTHER" id="PTHR34597:SF3">
    <property type="entry name" value="OUTER MEMBRANE TRANSPORTER CDIB"/>
    <property type="match status" value="1"/>
</dbReference>
<dbReference type="Pfam" id="PF08479">
    <property type="entry name" value="POTRA_2"/>
    <property type="match status" value="1"/>
</dbReference>
<dbReference type="AlphaFoldDB" id="A0A2X4UZE0"/>
<proteinExistence type="predicted"/>
<keyword evidence="1" id="KW-1134">Transmembrane beta strand</keyword>
<feature type="domain" description="Haemolysin activator HlyB C-terminal" evidence="4">
    <location>
        <begin position="215"/>
        <end position="527"/>
    </location>
</feature>
<keyword evidence="3" id="KW-0998">Cell outer membrane</keyword>
<keyword evidence="2" id="KW-0812">Transmembrane</keyword>
<dbReference type="InterPro" id="IPR013686">
    <property type="entry name" value="Polypept-transport_assoc_ShlB"/>
</dbReference>
<dbReference type="PIRSF" id="PIRSF029745">
    <property type="entry name" value="FhaC"/>
    <property type="match status" value="1"/>
</dbReference>
<dbReference type="EMBL" id="LS483470">
    <property type="protein sequence ID" value="SQI44181.1"/>
    <property type="molecule type" value="Genomic_DNA"/>
</dbReference>
<evidence type="ECO:0000259" key="4">
    <source>
        <dbReference type="Pfam" id="PF03865"/>
    </source>
</evidence>
<dbReference type="InterPro" id="IPR005565">
    <property type="entry name" value="Hemolysn_activator_HlyB_C"/>
</dbReference>
<evidence type="ECO:0000313" key="7">
    <source>
        <dbReference type="EMBL" id="SQI44181.1"/>
    </source>
</evidence>
<dbReference type="InterPro" id="IPR035251">
    <property type="entry name" value="ShlB_POTRA"/>
</dbReference>
<reference evidence="7 8" key="1">
    <citation type="submission" date="2018-06" db="EMBL/GenBank/DDBJ databases">
        <authorList>
            <consortium name="Pathogen Informatics"/>
            <person name="Doyle S."/>
        </authorList>
    </citation>
    <scope>NUCLEOTIDE SEQUENCE [LARGE SCALE GENOMIC DNA]</scope>
    <source>
        <strain evidence="7 8">NCTC12151</strain>
    </source>
</reference>
<organism evidence="7 8">
    <name type="scientific">Leminorella richardii</name>
    <dbReference type="NCBI Taxonomy" id="158841"/>
    <lineage>
        <taxon>Bacteria</taxon>
        <taxon>Pseudomonadati</taxon>
        <taxon>Pseudomonadota</taxon>
        <taxon>Gammaproteobacteria</taxon>
        <taxon>Enterobacterales</taxon>
        <taxon>Budviciaceae</taxon>
        <taxon>Leminorella</taxon>
    </lineage>
</organism>
<evidence type="ECO:0000256" key="2">
    <source>
        <dbReference type="ARBA" id="ARBA00022692"/>
    </source>
</evidence>
<gene>
    <name evidence="7" type="primary">shlB</name>
    <name evidence="7" type="ORF">NCTC12151_03516</name>
</gene>
<evidence type="ECO:0000259" key="6">
    <source>
        <dbReference type="Pfam" id="PF17287"/>
    </source>
</evidence>
<keyword evidence="1" id="KW-0472">Membrane</keyword>
<keyword evidence="8" id="KW-1185">Reference proteome</keyword>
<dbReference type="PANTHER" id="PTHR34597">
    <property type="entry name" value="SLR1661 PROTEIN"/>
    <property type="match status" value="1"/>
</dbReference>
<sequence length="564" mass="62345">MRVIIIIMRVRDYLRFIYFIPLLLIGFSVSAALVSPADQATIEHQQKVLLDRAQQQREVLQNTISVSELPLSNEHLAADSCQNIHHIDLQGASLLPPSTTERLLSPWRQRCMSLSDISTLVRDITQAYLERGYITSQAWLPEQDISSGILVIRATEGKTESITLEGGSSILISMAFPDLIGKAVNLRDLEQGLEQMNRLSSRSVTIDIQPGTIPGYSQVVLIPAEWRFPARVNISVDNSGQKSTGSSQLSASLVVDNPLRFADQWTVSASRDGEFHHDRQSRSFSISATLPYGYWLFSTQYSWSDFYQTVPANAGTYRYDGTVQAWQAGVNRTLYRDGSQRFALDIALSRRRTENRLAGTRLSISSPTLTSLTSGLGYSRVLGGGYVTFNPAITIGLKEMGATRDSNAHPDAPRSEFRRFSLSASYFYPLSPSLTYMTSFYGQTSPDNLYASERISAGGIYSVRGFKEQSLTGNRGGYWRNELNWQAMTLPDLGELSFTGALDGGHIIGRRRLADGGDIAGISAGFSLHGSQLSQSLTIGAPLVYPNSLEPDRWVVYWLAGVSF</sequence>
<dbReference type="Proteomes" id="UP000249005">
    <property type="component" value="Chromosome 1"/>
</dbReference>
<evidence type="ECO:0000259" key="5">
    <source>
        <dbReference type="Pfam" id="PF08479"/>
    </source>
</evidence>
<name>A0A2X4UZE0_9GAMM</name>
<accession>A0A2X4UZE0</accession>
<dbReference type="Pfam" id="PF17287">
    <property type="entry name" value="POTRA_3"/>
    <property type="match status" value="1"/>
</dbReference>
<dbReference type="GO" id="GO:0046819">
    <property type="term" value="P:protein secretion by the type V secretion system"/>
    <property type="evidence" value="ECO:0007669"/>
    <property type="project" value="TreeGrafter"/>
</dbReference>
<dbReference type="KEGG" id="lri:NCTC12151_03516"/>
<feature type="domain" description="Polypeptide-transport-associated ShlB-type" evidence="5">
    <location>
        <begin position="83"/>
        <end position="157"/>
    </location>
</feature>
<evidence type="ECO:0000256" key="3">
    <source>
        <dbReference type="ARBA" id="ARBA00023237"/>
    </source>
</evidence>
<dbReference type="Gene3D" id="3.10.20.310">
    <property type="entry name" value="membrane protein fhac"/>
    <property type="match status" value="1"/>
</dbReference>
<evidence type="ECO:0000313" key="8">
    <source>
        <dbReference type="Proteomes" id="UP000249005"/>
    </source>
</evidence>
<dbReference type="Gene3D" id="2.40.160.50">
    <property type="entry name" value="membrane protein fhac: a member of the omp85/tpsb transporter family"/>
    <property type="match status" value="1"/>
</dbReference>
<dbReference type="GO" id="GO:0098046">
    <property type="term" value="C:type V protein secretion system complex"/>
    <property type="evidence" value="ECO:0007669"/>
    <property type="project" value="TreeGrafter"/>
</dbReference>
<protein>
    <submittedName>
        <fullName evidence="7">Hemolysin transporter protein shlB</fullName>
    </submittedName>
</protein>
<feature type="domain" description="ShlB POTRA" evidence="6">
    <location>
        <begin position="160"/>
        <end position="210"/>
    </location>
</feature>